<dbReference type="PROSITE" id="PS00755">
    <property type="entry name" value="SECY_1"/>
    <property type="match status" value="1"/>
</dbReference>
<evidence type="ECO:0000256" key="1">
    <source>
        <dbReference type="ARBA" id="ARBA00004141"/>
    </source>
</evidence>
<keyword evidence="6 9" id="KW-1133">Transmembrane helix</keyword>
<proteinExistence type="inferred from homology"/>
<dbReference type="Proteomes" id="UP000658131">
    <property type="component" value="Unassembled WGS sequence"/>
</dbReference>
<feature type="transmembrane region" description="Helical" evidence="9">
    <location>
        <begin position="372"/>
        <end position="390"/>
    </location>
</feature>
<evidence type="ECO:0000313" key="12">
    <source>
        <dbReference type="Proteomes" id="UP000658131"/>
    </source>
</evidence>
<evidence type="ECO:0000256" key="2">
    <source>
        <dbReference type="ARBA" id="ARBA00005751"/>
    </source>
</evidence>
<evidence type="ECO:0000256" key="4">
    <source>
        <dbReference type="ARBA" id="ARBA00022692"/>
    </source>
</evidence>
<feature type="transmembrane region" description="Helical" evidence="9">
    <location>
        <begin position="272"/>
        <end position="292"/>
    </location>
</feature>
<dbReference type="Gene3D" id="1.10.3370.10">
    <property type="entry name" value="SecY subunit domain"/>
    <property type="match status" value="1"/>
</dbReference>
<name>A0ABR7NH54_9FIRM</name>
<keyword evidence="12" id="KW-1185">Reference proteome</keyword>
<dbReference type="EMBL" id="JACRTB010000006">
    <property type="protein sequence ID" value="MBC8575705.1"/>
    <property type="molecule type" value="Genomic_DNA"/>
</dbReference>
<accession>A0ABR7NH54</accession>
<dbReference type="RefSeq" id="WP_262399315.1">
    <property type="nucleotide sequence ID" value="NZ_JACRTB010000006.1"/>
</dbReference>
<dbReference type="InterPro" id="IPR026593">
    <property type="entry name" value="SecY"/>
</dbReference>
<evidence type="ECO:0000256" key="5">
    <source>
        <dbReference type="ARBA" id="ARBA00022927"/>
    </source>
</evidence>
<dbReference type="PIRSF" id="PIRSF004557">
    <property type="entry name" value="SecY"/>
    <property type="match status" value="1"/>
</dbReference>
<feature type="transmembrane region" description="Helical" evidence="9">
    <location>
        <begin position="116"/>
        <end position="133"/>
    </location>
</feature>
<keyword evidence="8 9" id="KW-0472">Membrane</keyword>
<reference evidence="11 12" key="1">
    <citation type="submission" date="2020-08" db="EMBL/GenBank/DDBJ databases">
        <title>Genome public.</title>
        <authorList>
            <person name="Liu C."/>
            <person name="Sun Q."/>
        </authorList>
    </citation>
    <scope>NUCLEOTIDE SEQUENCE [LARGE SCALE GENOMIC DNA]</scope>
    <source>
        <strain evidence="11 12">BX1</strain>
    </source>
</reference>
<evidence type="ECO:0000256" key="8">
    <source>
        <dbReference type="ARBA" id="ARBA00023136"/>
    </source>
</evidence>
<comment type="caution">
    <text evidence="11">The sequence shown here is derived from an EMBL/GenBank/DDBJ whole genome shotgun (WGS) entry which is preliminary data.</text>
</comment>
<comment type="caution">
    <text evidence="9">Lacks conserved residue(s) required for the propagation of feature annotation.</text>
</comment>
<comment type="subcellular location">
    <subcellularLocation>
        <location evidence="9">Cell membrane</location>
        <topology evidence="9">Multi-pass membrane protein</topology>
    </subcellularLocation>
    <subcellularLocation>
        <location evidence="1">Membrane</location>
        <topology evidence="1">Multi-pass membrane protein</topology>
    </subcellularLocation>
</comment>
<keyword evidence="3 9" id="KW-0813">Transport</keyword>
<dbReference type="Pfam" id="PF00344">
    <property type="entry name" value="SecY"/>
    <property type="match status" value="1"/>
</dbReference>
<feature type="transmembrane region" description="Helical" evidence="9">
    <location>
        <begin position="76"/>
        <end position="96"/>
    </location>
</feature>
<evidence type="ECO:0000256" key="10">
    <source>
        <dbReference type="RuleBase" id="RU004349"/>
    </source>
</evidence>
<protein>
    <recommendedName>
        <fullName evidence="9">Protein translocase subunit SecY</fullName>
    </recommendedName>
</protein>
<keyword evidence="7 9" id="KW-0811">Translocation</keyword>
<feature type="transmembrane region" description="Helical" evidence="9">
    <location>
        <begin position="145"/>
        <end position="168"/>
    </location>
</feature>
<feature type="transmembrane region" description="Helical" evidence="9">
    <location>
        <begin position="396"/>
        <end position="414"/>
    </location>
</feature>
<keyword evidence="5 9" id="KW-0653">Protein transport</keyword>
<feature type="transmembrane region" description="Helical" evidence="9">
    <location>
        <begin position="213"/>
        <end position="234"/>
    </location>
</feature>
<evidence type="ECO:0000256" key="7">
    <source>
        <dbReference type="ARBA" id="ARBA00023010"/>
    </source>
</evidence>
<evidence type="ECO:0000256" key="3">
    <source>
        <dbReference type="ARBA" id="ARBA00022448"/>
    </source>
</evidence>
<dbReference type="NCBIfam" id="TIGR00967">
    <property type="entry name" value="3a0501s007"/>
    <property type="match status" value="1"/>
</dbReference>
<feature type="transmembrane region" description="Helical" evidence="9">
    <location>
        <begin position="180"/>
        <end position="201"/>
    </location>
</feature>
<sequence length="431" mass="47766">MLDTLRNAWKIEDLRKKLLFTFFILMLTRIGSQIPVPFLDPSALTSMVSSTGGIFSYLDMLTGGAFSRSTLFALSISPYITASIVIQLLTVAIPYLENLAKEGEEGKRRINKITRYTTLALAFLQAFAYTMLLNNQGAIQSFEGWQYYFARIIIILCFTAGAMLIVFMGERIDAKGIGNGISMILFIGIVSRGGAVINTMIAYLKLAVEGATYYFFAVPFVIVLFLAVIAFIIVMTNAERRIPVQYAKRIVGRKQYGGQSTFIPIKVNMSGVLPIIFASTLLAIPTTIKGFVQISDTSFFGKFLNLFNYNTIWYGLLYFFLIMGFSYFYVAIQYNPIEISNNIRKNSGTVPGIRPGKPTSDYIAKIVSKTTFLGGLFLSVIAVAPIGVGALTRMNISLGGTSVIIVVGVALDMVRQLESQMMMRHYKGFLE</sequence>
<comment type="similarity">
    <text evidence="2 9 10">Belongs to the SecY/SEC61-alpha family.</text>
</comment>
<dbReference type="InterPro" id="IPR030659">
    <property type="entry name" value="SecY_CS"/>
</dbReference>
<evidence type="ECO:0000256" key="6">
    <source>
        <dbReference type="ARBA" id="ARBA00022989"/>
    </source>
</evidence>
<organism evidence="11 12">
    <name type="scientific">Yanshouia hominis</name>
    <dbReference type="NCBI Taxonomy" id="2763673"/>
    <lineage>
        <taxon>Bacteria</taxon>
        <taxon>Bacillati</taxon>
        <taxon>Bacillota</taxon>
        <taxon>Clostridia</taxon>
        <taxon>Eubacteriales</taxon>
        <taxon>Oscillospiraceae</taxon>
        <taxon>Yanshouia</taxon>
    </lineage>
</organism>
<dbReference type="HAMAP" id="MF_01465">
    <property type="entry name" value="SecY"/>
    <property type="match status" value="1"/>
</dbReference>
<evidence type="ECO:0000313" key="11">
    <source>
        <dbReference type="EMBL" id="MBC8575705.1"/>
    </source>
</evidence>
<evidence type="ECO:0000256" key="9">
    <source>
        <dbReference type="HAMAP-Rule" id="MF_01465"/>
    </source>
</evidence>
<dbReference type="InterPro" id="IPR002208">
    <property type="entry name" value="SecY/SEC61-alpha"/>
</dbReference>
<keyword evidence="9" id="KW-1003">Cell membrane</keyword>
<dbReference type="PANTHER" id="PTHR10906">
    <property type="entry name" value="SECY/SEC61-ALPHA FAMILY MEMBER"/>
    <property type="match status" value="1"/>
</dbReference>
<gene>
    <name evidence="9 11" type="primary">secY</name>
    <name evidence="11" type="ORF">H8717_04660</name>
</gene>
<dbReference type="SUPFAM" id="SSF103491">
    <property type="entry name" value="Preprotein translocase SecY subunit"/>
    <property type="match status" value="1"/>
</dbReference>
<comment type="function">
    <text evidence="9">The central subunit of the protein translocation channel SecYEG. Consists of two halves formed by TMs 1-5 and 6-10. These two domains form a lateral gate at the front which open onto the bilayer between TMs 2 and 7, and are clamped together by SecE at the back. The channel is closed by both a pore ring composed of hydrophobic SecY resides and a short helix (helix 2A) on the extracellular side of the membrane which forms a plug. The plug probably moves laterally to allow the channel to open. The ring and the pore may move independently.</text>
</comment>
<dbReference type="InterPro" id="IPR023201">
    <property type="entry name" value="SecY_dom_sf"/>
</dbReference>
<keyword evidence="4 9" id="KW-0812">Transmembrane</keyword>
<dbReference type="PRINTS" id="PR00303">
    <property type="entry name" value="SECYTRNLCASE"/>
</dbReference>
<comment type="subunit">
    <text evidence="9">Component of the Sec protein translocase complex. Heterotrimer consisting of SecY, SecE and SecG subunits. The heterotrimers can form oligomers, although 1 heterotrimer is thought to be able to translocate proteins. Interacts with the ribosome. Interacts with SecDF, and other proteins may be involved. Interacts with SecA.</text>
</comment>
<feature type="transmembrane region" description="Helical" evidence="9">
    <location>
        <begin position="312"/>
        <end position="332"/>
    </location>
</feature>